<organism evidence="1 2">
    <name type="scientific">Cichorium intybus</name>
    <name type="common">Chicory</name>
    <dbReference type="NCBI Taxonomy" id="13427"/>
    <lineage>
        <taxon>Eukaryota</taxon>
        <taxon>Viridiplantae</taxon>
        <taxon>Streptophyta</taxon>
        <taxon>Embryophyta</taxon>
        <taxon>Tracheophyta</taxon>
        <taxon>Spermatophyta</taxon>
        <taxon>Magnoliopsida</taxon>
        <taxon>eudicotyledons</taxon>
        <taxon>Gunneridae</taxon>
        <taxon>Pentapetalae</taxon>
        <taxon>asterids</taxon>
        <taxon>campanulids</taxon>
        <taxon>Asterales</taxon>
        <taxon>Asteraceae</taxon>
        <taxon>Cichorioideae</taxon>
        <taxon>Cichorieae</taxon>
        <taxon>Cichoriinae</taxon>
        <taxon>Cichorium</taxon>
    </lineage>
</organism>
<name>A0ACB8ZQM7_CICIN</name>
<protein>
    <submittedName>
        <fullName evidence="1">Uncharacterized protein</fullName>
    </submittedName>
</protein>
<comment type="caution">
    <text evidence="1">The sequence shown here is derived from an EMBL/GenBank/DDBJ whole genome shotgun (WGS) entry which is preliminary data.</text>
</comment>
<gene>
    <name evidence="1" type="ORF">L2E82_44553</name>
</gene>
<dbReference type="Proteomes" id="UP001055811">
    <property type="component" value="Linkage Group LG08"/>
</dbReference>
<reference evidence="2" key="1">
    <citation type="journal article" date="2022" name="Mol. Ecol. Resour.">
        <title>The genomes of chicory, endive, great burdock and yacon provide insights into Asteraceae palaeo-polyploidization history and plant inulin production.</title>
        <authorList>
            <person name="Fan W."/>
            <person name="Wang S."/>
            <person name="Wang H."/>
            <person name="Wang A."/>
            <person name="Jiang F."/>
            <person name="Liu H."/>
            <person name="Zhao H."/>
            <person name="Xu D."/>
            <person name="Zhang Y."/>
        </authorList>
    </citation>
    <scope>NUCLEOTIDE SEQUENCE [LARGE SCALE GENOMIC DNA]</scope>
    <source>
        <strain evidence="2">cv. Punajuju</strain>
    </source>
</reference>
<reference evidence="1 2" key="2">
    <citation type="journal article" date="2022" name="Mol. Ecol. Resour.">
        <title>The genomes of chicory, endive, great burdock and yacon provide insights into Asteraceae paleo-polyploidization history and plant inulin production.</title>
        <authorList>
            <person name="Fan W."/>
            <person name="Wang S."/>
            <person name="Wang H."/>
            <person name="Wang A."/>
            <person name="Jiang F."/>
            <person name="Liu H."/>
            <person name="Zhao H."/>
            <person name="Xu D."/>
            <person name="Zhang Y."/>
        </authorList>
    </citation>
    <scope>NUCLEOTIDE SEQUENCE [LARGE SCALE GENOMIC DNA]</scope>
    <source>
        <strain evidence="2">cv. Punajuju</strain>
        <tissue evidence="1">Leaves</tissue>
    </source>
</reference>
<dbReference type="EMBL" id="CM042016">
    <property type="protein sequence ID" value="KAI3699943.1"/>
    <property type="molecule type" value="Genomic_DNA"/>
</dbReference>
<evidence type="ECO:0000313" key="2">
    <source>
        <dbReference type="Proteomes" id="UP001055811"/>
    </source>
</evidence>
<evidence type="ECO:0000313" key="1">
    <source>
        <dbReference type="EMBL" id="KAI3699943.1"/>
    </source>
</evidence>
<proteinExistence type="predicted"/>
<keyword evidence="2" id="KW-1185">Reference proteome</keyword>
<accession>A0ACB8ZQM7</accession>
<sequence length="161" mass="18494">MNKWDASYIPRKTNQGVRRIASINFKDIVTTSRKFKRKYRRGGGGGADYDRSSSSVMSMNSSSIEILKTKELRKFPNDLLTVESQGTCEARKAEWVMKLKMDHQINLISCQETRFVNSLNVNVDLFWNNSPMEFVSVDANGDGDENSKKFHSMINVKRKKM</sequence>